<feature type="transmembrane region" description="Helical" evidence="7">
    <location>
        <begin position="177"/>
        <end position="196"/>
    </location>
</feature>
<dbReference type="SUPFAM" id="SSF144091">
    <property type="entry name" value="Rhomboid-like"/>
    <property type="match status" value="1"/>
</dbReference>
<proteinExistence type="inferred from homology"/>
<dbReference type="PANTHER" id="PTHR43731:SF14">
    <property type="entry name" value="PRESENILIN-ASSOCIATED RHOMBOID-LIKE PROTEIN, MITOCHONDRIAL"/>
    <property type="match status" value="1"/>
</dbReference>
<feature type="transmembrane region" description="Helical" evidence="7">
    <location>
        <begin position="136"/>
        <end position="156"/>
    </location>
</feature>
<protein>
    <recommendedName>
        <fullName evidence="8">Peptidase S54 rhomboid domain-containing protein</fullName>
    </recommendedName>
</protein>
<dbReference type="InterPro" id="IPR022764">
    <property type="entry name" value="Peptidase_S54_rhomboid_dom"/>
</dbReference>
<keyword evidence="6 7" id="KW-0472">Membrane</keyword>
<evidence type="ECO:0000256" key="3">
    <source>
        <dbReference type="ARBA" id="ARBA00022692"/>
    </source>
</evidence>
<feature type="transmembrane region" description="Helical" evidence="7">
    <location>
        <begin position="56"/>
        <end position="78"/>
    </location>
</feature>
<accession>A0A3B0TCX6</accession>
<evidence type="ECO:0000256" key="1">
    <source>
        <dbReference type="ARBA" id="ARBA00004141"/>
    </source>
</evidence>
<dbReference type="InterPro" id="IPR050925">
    <property type="entry name" value="Rhomboid_protease_S54"/>
</dbReference>
<feature type="transmembrane region" description="Helical" evidence="7">
    <location>
        <begin position="110"/>
        <end position="130"/>
    </location>
</feature>
<dbReference type="AlphaFoldDB" id="A0A3B0TCX6"/>
<evidence type="ECO:0000256" key="7">
    <source>
        <dbReference type="SAM" id="Phobius"/>
    </source>
</evidence>
<reference evidence="9" key="1">
    <citation type="submission" date="2018-06" db="EMBL/GenBank/DDBJ databases">
        <authorList>
            <person name="Zhirakovskaya E."/>
        </authorList>
    </citation>
    <scope>NUCLEOTIDE SEQUENCE</scope>
</reference>
<evidence type="ECO:0000256" key="4">
    <source>
        <dbReference type="ARBA" id="ARBA00022801"/>
    </source>
</evidence>
<evidence type="ECO:0000259" key="8">
    <source>
        <dbReference type="Pfam" id="PF01694"/>
    </source>
</evidence>
<dbReference type="InterPro" id="IPR035952">
    <property type="entry name" value="Rhomboid-like_sf"/>
</dbReference>
<dbReference type="GO" id="GO:0016020">
    <property type="term" value="C:membrane"/>
    <property type="evidence" value="ECO:0007669"/>
    <property type="project" value="UniProtKB-SubCell"/>
</dbReference>
<feature type="transmembrane region" description="Helical" evidence="7">
    <location>
        <begin position="6"/>
        <end position="35"/>
    </location>
</feature>
<organism evidence="9">
    <name type="scientific">hydrothermal vent metagenome</name>
    <dbReference type="NCBI Taxonomy" id="652676"/>
    <lineage>
        <taxon>unclassified sequences</taxon>
        <taxon>metagenomes</taxon>
        <taxon>ecological metagenomes</taxon>
    </lineage>
</organism>
<comment type="subcellular location">
    <subcellularLocation>
        <location evidence="1">Membrane</location>
        <topology evidence="1">Multi-pass membrane protein</topology>
    </subcellularLocation>
</comment>
<dbReference type="Gene3D" id="1.20.1540.10">
    <property type="entry name" value="Rhomboid-like"/>
    <property type="match status" value="1"/>
</dbReference>
<keyword evidence="5 7" id="KW-1133">Transmembrane helix</keyword>
<keyword evidence="3 7" id="KW-0812">Transmembrane</keyword>
<dbReference type="GO" id="GO:0004252">
    <property type="term" value="F:serine-type endopeptidase activity"/>
    <property type="evidence" value="ECO:0007669"/>
    <property type="project" value="InterPro"/>
</dbReference>
<evidence type="ECO:0000256" key="2">
    <source>
        <dbReference type="ARBA" id="ARBA00009045"/>
    </source>
</evidence>
<keyword evidence="4" id="KW-0378">Hydrolase</keyword>
<evidence type="ECO:0000256" key="5">
    <source>
        <dbReference type="ARBA" id="ARBA00022989"/>
    </source>
</evidence>
<evidence type="ECO:0000313" key="9">
    <source>
        <dbReference type="EMBL" id="VAW13983.1"/>
    </source>
</evidence>
<dbReference type="PANTHER" id="PTHR43731">
    <property type="entry name" value="RHOMBOID PROTEASE"/>
    <property type="match status" value="1"/>
</dbReference>
<comment type="similarity">
    <text evidence="2">Belongs to the peptidase S54 family.</text>
</comment>
<gene>
    <name evidence="9" type="ORF">MNBD_BACTEROID01-745</name>
</gene>
<evidence type="ECO:0000256" key="6">
    <source>
        <dbReference type="ARBA" id="ARBA00023136"/>
    </source>
</evidence>
<dbReference type="Pfam" id="PF01694">
    <property type="entry name" value="Rhomboid"/>
    <property type="match status" value="1"/>
</dbReference>
<sequence>MITYLIIGITVVISYVAFSNTGLMSALQFNPALIYNRKEYHRLITHALVHANWPHLFVNMLVLFFFGRMVESYFGYFFGNKGEFYFVLLYVGGILFSSLWGLIKHRNNYYYNAVGASGAVSAVLFAFIFFDPWEPLYLFGILPIPGIIFASGYLAYSYFMSKKKVDNVAHDAHFLGALYGFLLPIVLNPSLFVRFIDKLFMLT</sequence>
<name>A0A3B0TCX6_9ZZZZ</name>
<dbReference type="EMBL" id="UOEP01000029">
    <property type="protein sequence ID" value="VAW13983.1"/>
    <property type="molecule type" value="Genomic_DNA"/>
</dbReference>
<feature type="domain" description="Peptidase S54 rhomboid" evidence="8">
    <location>
        <begin position="38"/>
        <end position="187"/>
    </location>
</feature>
<feature type="transmembrane region" description="Helical" evidence="7">
    <location>
        <begin position="84"/>
        <end position="103"/>
    </location>
</feature>